<dbReference type="EMBL" id="CAUYUJ010016829">
    <property type="protein sequence ID" value="CAK0869220.1"/>
    <property type="molecule type" value="Genomic_DNA"/>
</dbReference>
<dbReference type="Proteomes" id="UP001189429">
    <property type="component" value="Unassembled WGS sequence"/>
</dbReference>
<gene>
    <name evidence="1" type="ORF">PCOR1329_LOCUS55647</name>
</gene>
<feature type="non-terminal residue" evidence="1">
    <location>
        <position position="104"/>
    </location>
</feature>
<evidence type="ECO:0000313" key="1">
    <source>
        <dbReference type="EMBL" id="CAK0869220.1"/>
    </source>
</evidence>
<comment type="caution">
    <text evidence="1">The sequence shown here is derived from an EMBL/GenBank/DDBJ whole genome shotgun (WGS) entry which is preliminary data.</text>
</comment>
<protein>
    <submittedName>
        <fullName evidence="1">Uncharacterized protein</fullName>
    </submittedName>
</protein>
<keyword evidence="2" id="KW-1185">Reference proteome</keyword>
<evidence type="ECO:0000313" key="2">
    <source>
        <dbReference type="Proteomes" id="UP001189429"/>
    </source>
</evidence>
<name>A0ABN9V943_9DINO</name>
<organism evidence="1 2">
    <name type="scientific">Prorocentrum cordatum</name>
    <dbReference type="NCBI Taxonomy" id="2364126"/>
    <lineage>
        <taxon>Eukaryota</taxon>
        <taxon>Sar</taxon>
        <taxon>Alveolata</taxon>
        <taxon>Dinophyceae</taxon>
        <taxon>Prorocentrales</taxon>
        <taxon>Prorocentraceae</taxon>
        <taxon>Prorocentrum</taxon>
    </lineage>
</organism>
<reference evidence="1" key="1">
    <citation type="submission" date="2023-10" db="EMBL/GenBank/DDBJ databases">
        <authorList>
            <person name="Chen Y."/>
            <person name="Shah S."/>
            <person name="Dougan E. K."/>
            <person name="Thang M."/>
            <person name="Chan C."/>
        </authorList>
    </citation>
    <scope>NUCLEOTIDE SEQUENCE [LARGE SCALE GENOMIC DNA]</scope>
</reference>
<accession>A0ABN9V943</accession>
<proteinExistence type="predicted"/>
<sequence length="104" mass="12064">MPLLAEPHAGESSWMAACVPATMELLRRPRRVHWVHDALDGRSLQELAEDMCGVARGSSRTNRENIVDYLRWLEGQSLALRAQEEARHWSELERIRDEMRRLGE</sequence>